<reference evidence="2" key="1">
    <citation type="journal article" date="2021" name="PeerJ">
        <title>Extensive microbial diversity within the chicken gut microbiome revealed by metagenomics and culture.</title>
        <authorList>
            <person name="Gilroy R."/>
            <person name="Ravi A."/>
            <person name="Getino M."/>
            <person name="Pursley I."/>
            <person name="Horton D.L."/>
            <person name="Alikhan N.F."/>
            <person name="Baker D."/>
            <person name="Gharbi K."/>
            <person name="Hall N."/>
            <person name="Watson M."/>
            <person name="Adriaenssens E.M."/>
            <person name="Foster-Nyarko E."/>
            <person name="Jarju S."/>
            <person name="Secka A."/>
            <person name="Antonio M."/>
            <person name="Oren A."/>
            <person name="Chaudhuri R.R."/>
            <person name="La Ragione R."/>
            <person name="Hildebrand F."/>
            <person name="Pallen M.J."/>
        </authorList>
    </citation>
    <scope>NUCLEOTIDE SEQUENCE</scope>
    <source>
        <strain evidence="2">ChiW4-1371</strain>
    </source>
</reference>
<accession>A0A9D2KDP0</accession>
<evidence type="ECO:0000256" key="1">
    <source>
        <dbReference type="SAM" id="SignalP"/>
    </source>
</evidence>
<sequence length="101" mass="10966">MKKIMSLVIVLTLSLSMAAYAQMGMGRGMGRGAQATNNVANIEEAKALVLQQTSNIKGAKIVSASEGQGRRGTMYIINVSDDNGKTYEYHVNPWGEVILFR</sequence>
<protein>
    <recommendedName>
        <fullName evidence="4">PepSY domain-containing protein</fullName>
    </recommendedName>
</protein>
<feature type="chain" id="PRO_5038963409" description="PepSY domain-containing protein" evidence="1">
    <location>
        <begin position="22"/>
        <end position="101"/>
    </location>
</feature>
<organism evidence="2 3">
    <name type="scientific">Candidatus Mucispirillum faecigallinarum</name>
    <dbReference type="NCBI Taxonomy" id="2838699"/>
    <lineage>
        <taxon>Bacteria</taxon>
        <taxon>Pseudomonadati</taxon>
        <taxon>Deferribacterota</taxon>
        <taxon>Deferribacteres</taxon>
        <taxon>Deferribacterales</taxon>
        <taxon>Mucispirillaceae</taxon>
        <taxon>Mucispirillum</taxon>
    </lineage>
</organism>
<keyword evidence="1" id="KW-0732">Signal</keyword>
<feature type="signal peptide" evidence="1">
    <location>
        <begin position="1"/>
        <end position="21"/>
    </location>
</feature>
<evidence type="ECO:0000313" key="2">
    <source>
        <dbReference type="EMBL" id="HIZ90233.1"/>
    </source>
</evidence>
<dbReference type="EMBL" id="DXAQ01000147">
    <property type="protein sequence ID" value="HIZ90233.1"/>
    <property type="molecule type" value="Genomic_DNA"/>
</dbReference>
<proteinExistence type="predicted"/>
<dbReference type="Proteomes" id="UP000824176">
    <property type="component" value="Unassembled WGS sequence"/>
</dbReference>
<reference evidence="2" key="2">
    <citation type="submission" date="2021-04" db="EMBL/GenBank/DDBJ databases">
        <authorList>
            <person name="Gilroy R."/>
        </authorList>
    </citation>
    <scope>NUCLEOTIDE SEQUENCE</scope>
    <source>
        <strain evidence="2">ChiW4-1371</strain>
    </source>
</reference>
<gene>
    <name evidence="2" type="ORF">H9804_09825</name>
</gene>
<name>A0A9D2KDP0_9BACT</name>
<comment type="caution">
    <text evidence="2">The sequence shown here is derived from an EMBL/GenBank/DDBJ whole genome shotgun (WGS) entry which is preliminary data.</text>
</comment>
<evidence type="ECO:0008006" key="4">
    <source>
        <dbReference type="Google" id="ProtNLM"/>
    </source>
</evidence>
<dbReference type="AlphaFoldDB" id="A0A9D2KDP0"/>
<evidence type="ECO:0000313" key="3">
    <source>
        <dbReference type="Proteomes" id="UP000824176"/>
    </source>
</evidence>